<protein>
    <submittedName>
        <fullName evidence="1">Uncharacterized protein</fullName>
    </submittedName>
</protein>
<dbReference type="EMBL" id="JAOPJF010000003">
    <property type="protein sequence ID" value="KAK1149636.1"/>
    <property type="molecule type" value="Genomic_DNA"/>
</dbReference>
<dbReference type="Proteomes" id="UP001177260">
    <property type="component" value="Unassembled WGS sequence"/>
</dbReference>
<organism evidence="1 2">
    <name type="scientific">Aspergillus melleus</name>
    <dbReference type="NCBI Taxonomy" id="138277"/>
    <lineage>
        <taxon>Eukaryota</taxon>
        <taxon>Fungi</taxon>
        <taxon>Dikarya</taxon>
        <taxon>Ascomycota</taxon>
        <taxon>Pezizomycotina</taxon>
        <taxon>Eurotiomycetes</taxon>
        <taxon>Eurotiomycetidae</taxon>
        <taxon>Eurotiales</taxon>
        <taxon>Aspergillaceae</taxon>
        <taxon>Aspergillus</taxon>
        <taxon>Aspergillus subgen. Circumdati</taxon>
    </lineage>
</organism>
<keyword evidence="2" id="KW-1185">Reference proteome</keyword>
<sequence>MHFKQTLATASLSLLLSTNAVLAKEIPPNVAAFYTHVKNSGDCSGSDLLQGGFHDTDEGETSYGYCSRYMGESGFYLKGPGKELVNMDIDCDGEQTSGDGRCGSSQDTQGQTAFKDEVSKYGINDLNAYIHPYVVLGNEGDYDPTFDPRAHGVEPLSLVAVVCNGKLIYGIWGDTNGDDGKPLVGEASLATATACFGEDMNGNSGHDEKDVLYIAFSGKEAVPGDEAKWDAESYEEFEESITALGDKLVAGLGKGVTSSFHGNATTMRMRRFHHV</sequence>
<reference evidence="1 2" key="1">
    <citation type="journal article" date="2023" name="ACS Omega">
        <title>Identification of the Neoaspergillic Acid Biosynthesis Gene Cluster by Establishing an In Vitro CRISPR-Ribonucleoprotein Genetic System in Aspergillus melleus.</title>
        <authorList>
            <person name="Yuan B."/>
            <person name="Grau M.F."/>
            <person name="Murata R.M."/>
            <person name="Torok T."/>
            <person name="Venkateswaran K."/>
            <person name="Stajich J.E."/>
            <person name="Wang C.C.C."/>
        </authorList>
    </citation>
    <scope>NUCLEOTIDE SEQUENCE [LARGE SCALE GENOMIC DNA]</scope>
    <source>
        <strain evidence="1 2">IMV 1140</strain>
    </source>
</reference>
<gene>
    <name evidence="1" type="ORF">N8T08_005188</name>
</gene>
<evidence type="ECO:0000313" key="2">
    <source>
        <dbReference type="Proteomes" id="UP001177260"/>
    </source>
</evidence>
<evidence type="ECO:0000313" key="1">
    <source>
        <dbReference type="EMBL" id="KAK1149636.1"/>
    </source>
</evidence>
<accession>A0ACC3BGL6</accession>
<name>A0ACC3BGL6_9EURO</name>
<comment type="caution">
    <text evidence="1">The sequence shown here is derived from an EMBL/GenBank/DDBJ whole genome shotgun (WGS) entry which is preliminary data.</text>
</comment>
<proteinExistence type="predicted"/>